<dbReference type="InterPro" id="IPR053024">
    <property type="entry name" value="Fungal_surface_NADase"/>
</dbReference>
<proteinExistence type="predicted"/>
<gene>
    <name evidence="4" type="ORF">B1813_17310</name>
</gene>
<dbReference type="Pfam" id="PF25547">
    <property type="entry name" value="WXG100_2"/>
    <property type="match status" value="1"/>
</dbReference>
<keyword evidence="5" id="KW-1185">Reference proteome</keyword>
<dbReference type="PANTHER" id="PTHR42059:SF1">
    <property type="entry name" value="TNT DOMAIN-CONTAINING PROTEIN"/>
    <property type="match status" value="1"/>
</dbReference>
<organism evidence="4 5">
    <name type="scientific">Saccharomonospora piscinae</name>
    <dbReference type="NCBI Taxonomy" id="687388"/>
    <lineage>
        <taxon>Bacteria</taxon>
        <taxon>Bacillati</taxon>
        <taxon>Actinomycetota</taxon>
        <taxon>Actinomycetes</taxon>
        <taxon>Pseudonocardiales</taxon>
        <taxon>Pseudonocardiaceae</taxon>
        <taxon>Saccharomonospora</taxon>
    </lineage>
</organism>
<evidence type="ECO:0000313" key="4">
    <source>
        <dbReference type="EMBL" id="OQO90197.1"/>
    </source>
</evidence>
<feature type="domain" description="Outer membrane channel protein CpnT-like N-terminal" evidence="3">
    <location>
        <begin position="15"/>
        <end position="120"/>
    </location>
</feature>
<comment type="caution">
    <text evidence="4">The sequence shown here is derived from an EMBL/GenBank/DDBJ whole genome shotgun (WGS) entry which is preliminary data.</text>
</comment>
<feature type="domain" description="TNT" evidence="2">
    <location>
        <begin position="591"/>
        <end position="675"/>
    </location>
</feature>
<evidence type="ECO:0008006" key="6">
    <source>
        <dbReference type="Google" id="ProtNLM"/>
    </source>
</evidence>
<name>A0A1V8ZZ45_SACPI</name>
<dbReference type="STRING" id="1962155.B1813_17310"/>
<dbReference type="InterPro" id="IPR025331">
    <property type="entry name" value="TNT"/>
</dbReference>
<protein>
    <recommendedName>
        <fullName evidence="6">DUF4237 domain-containing protein</fullName>
    </recommendedName>
</protein>
<dbReference type="RefSeq" id="WP_081193640.1">
    <property type="nucleotide sequence ID" value="NZ_MWIH01000007.1"/>
</dbReference>
<feature type="region of interest" description="Disordered" evidence="1">
    <location>
        <begin position="210"/>
        <end position="453"/>
    </location>
</feature>
<dbReference type="Pfam" id="PF14021">
    <property type="entry name" value="TNT"/>
    <property type="match status" value="1"/>
</dbReference>
<dbReference type="Proteomes" id="UP000192591">
    <property type="component" value="Unassembled WGS sequence"/>
</dbReference>
<feature type="compositionally biased region" description="Pro residues" evidence="1">
    <location>
        <begin position="333"/>
        <end position="370"/>
    </location>
</feature>
<dbReference type="PANTHER" id="PTHR42059">
    <property type="entry name" value="TNT DOMAIN-CONTAINING PROTEIN"/>
    <property type="match status" value="1"/>
</dbReference>
<dbReference type="PRINTS" id="PR01217">
    <property type="entry name" value="PRICHEXTENSN"/>
</dbReference>
<dbReference type="GO" id="GO:0050135">
    <property type="term" value="F:NADP+ nucleosidase activity"/>
    <property type="evidence" value="ECO:0007669"/>
    <property type="project" value="InterPro"/>
</dbReference>
<feature type="compositionally biased region" description="Pro residues" evidence="1">
    <location>
        <begin position="379"/>
        <end position="442"/>
    </location>
</feature>
<dbReference type="AlphaFoldDB" id="A0A1V8ZZ45"/>
<evidence type="ECO:0000259" key="2">
    <source>
        <dbReference type="Pfam" id="PF14021"/>
    </source>
</evidence>
<evidence type="ECO:0000256" key="1">
    <source>
        <dbReference type="SAM" id="MobiDB-lite"/>
    </source>
</evidence>
<evidence type="ECO:0000313" key="5">
    <source>
        <dbReference type="Proteomes" id="UP000192591"/>
    </source>
</evidence>
<evidence type="ECO:0000259" key="3">
    <source>
        <dbReference type="Pfam" id="PF25547"/>
    </source>
</evidence>
<reference evidence="4 5" key="1">
    <citation type="submission" date="2017-02" db="EMBL/GenBank/DDBJ databases">
        <title>Draft genome of Saccharomonospora sp. 154.</title>
        <authorList>
            <person name="Alonso-Carmona G.S."/>
            <person name="De La Haba R."/>
            <person name="Vera-Gargallo B."/>
            <person name="Sandoval-Trujillo A.H."/>
            <person name="Ramirez-Duran N."/>
            <person name="Ventosa A."/>
        </authorList>
    </citation>
    <scope>NUCLEOTIDE SEQUENCE [LARGE SCALE GENOMIC DNA]</scope>
    <source>
        <strain evidence="4 5">LRS4.154</strain>
    </source>
</reference>
<sequence length="682" mass="69872">MGIELPAQLHDIATATGVSWPEADEDAMWEQARAWRQAAAELTTLAGDADAEAEQALAALSGPVADVARSRWAQVGDADTGVLAEAARGATGAADRLDHAAERVADAKVEIVRQLVETARTRDAALAAADAGHPAALLGVDTVVRGAASDLGVVTSELAESVAGGVAAPGTGQDDRGAVETVADPVVNTVDDLATPGAPEVVVDAVESLQAAEPENPVAPPDPEDPEDPAVPMDTMDPVERVDPVESAPVPDVAEVVREPDNPDTGPIVSPHAPTPPSGQPLPGGPGPAVEAPTPPSGTAFAGPGQTHLSGFGGPPPAPPPGPSPGWGGYAPPQYPAAPPAPPQYGAGPPPAPGPAYPAGPVPPAPPVPGRPVAGPWQAPHPPAVPPPGVQPAPQPGAQPGPPPGLQPGPVRPPAPPPPAAPPPPSAPPAPQPAQPAAPQAPQPGAAAVAVGAPRRERESVAALFMVHMFPIGHLPVAADRPARQLPGPEVDDGCVLPCYPPHDHPRSPEIDPEHALAMLRGGGRHPAPPPVTVLPCPPEESAPPDALGELSELEWNRRYLVREGPRPEYAWPPPERFPEGCHEPGEAVCLAEGTLLDRFGTAHGRVFAADGTPFAQRCLPPAHRESGYRRYRVLRELPVWQAVSAPWFGQPGGGTRYRAMYSAAELVVLGYLADITFEERA</sequence>
<feature type="compositionally biased region" description="Pro residues" evidence="1">
    <location>
        <begin position="314"/>
        <end position="324"/>
    </location>
</feature>
<dbReference type="InterPro" id="IPR057746">
    <property type="entry name" value="CpnT-like_N"/>
</dbReference>
<feature type="compositionally biased region" description="Low complexity" evidence="1">
    <location>
        <begin position="443"/>
        <end position="453"/>
    </location>
</feature>
<feature type="compositionally biased region" description="Pro residues" evidence="1">
    <location>
        <begin position="273"/>
        <end position="286"/>
    </location>
</feature>
<dbReference type="EMBL" id="MWIH01000007">
    <property type="protein sequence ID" value="OQO90197.1"/>
    <property type="molecule type" value="Genomic_DNA"/>
</dbReference>
<accession>A0A1V8ZZ45</accession>